<dbReference type="GO" id="GO:0005886">
    <property type="term" value="C:plasma membrane"/>
    <property type="evidence" value="ECO:0007669"/>
    <property type="project" value="UniProtKB-SubCell"/>
</dbReference>
<dbReference type="PATRIC" id="fig|742725.3.peg.1312"/>
<protein>
    <recommendedName>
        <fullName evidence="8">Acyltransferase 3 domain-containing protein</fullName>
    </recommendedName>
</protein>
<evidence type="ECO:0000313" key="9">
    <source>
        <dbReference type="EMBL" id="EHB92371.1"/>
    </source>
</evidence>
<dbReference type="RefSeq" id="WP_009134042.1">
    <property type="nucleotide sequence ID" value="NZ_CP102250.1"/>
</dbReference>
<dbReference type="GO" id="GO:0016413">
    <property type="term" value="F:O-acetyltransferase activity"/>
    <property type="evidence" value="ECO:0007669"/>
    <property type="project" value="TreeGrafter"/>
</dbReference>
<dbReference type="STRING" id="742725.HMPREF9450_01236"/>
<proteinExistence type="inferred from homology"/>
<feature type="transmembrane region" description="Helical" evidence="7">
    <location>
        <begin position="326"/>
        <end position="348"/>
    </location>
</feature>
<keyword evidence="3" id="KW-1003">Cell membrane</keyword>
<accession>G5H8H6</accession>
<evidence type="ECO:0000256" key="1">
    <source>
        <dbReference type="ARBA" id="ARBA00004651"/>
    </source>
</evidence>
<feature type="transmembrane region" description="Helical" evidence="7">
    <location>
        <begin position="219"/>
        <end position="237"/>
    </location>
</feature>
<feature type="transmembrane region" description="Helical" evidence="7">
    <location>
        <begin position="99"/>
        <end position="117"/>
    </location>
</feature>
<keyword evidence="5 7" id="KW-1133">Transmembrane helix</keyword>
<evidence type="ECO:0000313" key="10">
    <source>
        <dbReference type="Proteomes" id="UP000006008"/>
    </source>
</evidence>
<feature type="transmembrane region" description="Helical" evidence="7">
    <location>
        <begin position="354"/>
        <end position="373"/>
    </location>
</feature>
<keyword evidence="4 7" id="KW-0812">Transmembrane</keyword>
<feature type="transmembrane region" description="Helical" evidence="7">
    <location>
        <begin position="249"/>
        <end position="265"/>
    </location>
</feature>
<feature type="transmembrane region" description="Helical" evidence="7">
    <location>
        <begin position="285"/>
        <end position="305"/>
    </location>
</feature>
<dbReference type="EMBL" id="ADLD01000011">
    <property type="protein sequence ID" value="EHB92371.1"/>
    <property type="molecule type" value="Genomic_DNA"/>
</dbReference>
<comment type="similarity">
    <text evidence="2">Belongs to the acyltransferase 3 family.</text>
</comment>
<feature type="domain" description="Acyltransferase 3" evidence="8">
    <location>
        <begin position="17"/>
        <end position="368"/>
    </location>
</feature>
<feature type="transmembrane region" description="Helical" evidence="7">
    <location>
        <begin position="159"/>
        <end position="181"/>
    </location>
</feature>
<feature type="transmembrane region" description="Helical" evidence="7">
    <location>
        <begin position="188"/>
        <end position="207"/>
    </location>
</feature>
<evidence type="ECO:0000256" key="2">
    <source>
        <dbReference type="ARBA" id="ARBA00007400"/>
    </source>
</evidence>
<dbReference type="HOGENOM" id="CLU_047714_0_1_10"/>
<dbReference type="InterPro" id="IPR002656">
    <property type="entry name" value="Acyl_transf_3_dom"/>
</dbReference>
<evidence type="ECO:0000256" key="7">
    <source>
        <dbReference type="SAM" id="Phobius"/>
    </source>
</evidence>
<name>G5H8H6_9BACT</name>
<organism evidence="9 10">
    <name type="scientific">Alistipes indistinctus YIT 12060</name>
    <dbReference type="NCBI Taxonomy" id="742725"/>
    <lineage>
        <taxon>Bacteria</taxon>
        <taxon>Pseudomonadati</taxon>
        <taxon>Bacteroidota</taxon>
        <taxon>Bacteroidia</taxon>
        <taxon>Bacteroidales</taxon>
        <taxon>Rikenellaceae</taxon>
        <taxon>Alistipes</taxon>
    </lineage>
</organism>
<dbReference type="OrthoDB" id="9810469at2"/>
<dbReference type="Proteomes" id="UP000006008">
    <property type="component" value="Unassembled WGS sequence"/>
</dbReference>
<feature type="transmembrane region" description="Helical" evidence="7">
    <location>
        <begin position="51"/>
        <end position="78"/>
    </location>
</feature>
<keyword evidence="10" id="KW-1185">Reference proteome</keyword>
<dbReference type="GO" id="GO:0009246">
    <property type="term" value="P:enterobacterial common antigen biosynthetic process"/>
    <property type="evidence" value="ECO:0007669"/>
    <property type="project" value="TreeGrafter"/>
</dbReference>
<evidence type="ECO:0000259" key="8">
    <source>
        <dbReference type="Pfam" id="PF01757"/>
    </source>
</evidence>
<sequence length="383" mass="42558">MTAPAPTLSTTRRPHIVWLDVMRLVAILMVVICHCTDPLNASAEARSNPDIGFWGAVWGAAVRACVPLFVMITGALLLPVRQEAGAFYKKRIPRVLWPFLIWSVLFNLAPWFIQWVGGSSALVTDFFPYAPDPSASLSDALRDVAMIPLAFTVYATPMWYIYLLVGLYLYMPIFSAWVTAASDKSKRLFLYLWGISLLLPYATYFISPNLLGVCSWNGFGTFYYFAGFNGYLLLGHMLSKGNDWPTGKIALLTVPMFSIGFLITFKGFRFMTADPNLTEAGFELFFTYCSINVVMMTAAVFLLVQKARIHSPRIVAMLANLTKCGLGIYLAHYFFIGPAYLATVALGLPAALRVPVAAAIVFSCTWTLIFLIYKLPKAKYIVG</sequence>
<dbReference type="PANTHER" id="PTHR40074">
    <property type="entry name" value="O-ACETYLTRANSFERASE WECH"/>
    <property type="match status" value="1"/>
</dbReference>
<reference evidence="9 10" key="1">
    <citation type="submission" date="2011-08" db="EMBL/GenBank/DDBJ databases">
        <title>The Genome Sequence of Alistipes indistinctus YIT 12060.</title>
        <authorList>
            <consortium name="The Broad Institute Genome Sequencing Platform"/>
            <person name="Earl A."/>
            <person name="Ward D."/>
            <person name="Feldgarden M."/>
            <person name="Gevers D."/>
            <person name="Morotomi M."/>
            <person name="Young S.K."/>
            <person name="Zeng Q."/>
            <person name="Gargeya S."/>
            <person name="Fitzgerald M."/>
            <person name="Haas B."/>
            <person name="Abouelleil A."/>
            <person name="Alvarado L."/>
            <person name="Arachchi H.M."/>
            <person name="Berlin A."/>
            <person name="Brown A."/>
            <person name="Chapman S.B."/>
            <person name="Chen Z."/>
            <person name="Dunbar C."/>
            <person name="Freedman E."/>
            <person name="Gearin G."/>
            <person name="Gellesch M."/>
            <person name="Goldberg J."/>
            <person name="Griggs A."/>
            <person name="Gujja S."/>
            <person name="Heiman D."/>
            <person name="Howarth C."/>
            <person name="Larson L."/>
            <person name="Lui A."/>
            <person name="MacDonald P.J.P."/>
            <person name="Montmayeur A."/>
            <person name="Murphy C."/>
            <person name="Neiman D."/>
            <person name="Pearson M."/>
            <person name="Priest M."/>
            <person name="Roberts A."/>
            <person name="Saif S."/>
            <person name="Shea T."/>
            <person name="Shenoy N."/>
            <person name="Sisk P."/>
            <person name="Stolte C."/>
            <person name="Sykes S."/>
            <person name="Wortman J."/>
            <person name="Nusbaum C."/>
            <person name="Birren B."/>
        </authorList>
    </citation>
    <scope>NUCLEOTIDE SEQUENCE [LARGE SCALE GENOMIC DNA]</scope>
    <source>
        <strain evidence="9 10">YIT 12060</strain>
    </source>
</reference>
<evidence type="ECO:0000256" key="3">
    <source>
        <dbReference type="ARBA" id="ARBA00022475"/>
    </source>
</evidence>
<keyword evidence="6 7" id="KW-0472">Membrane</keyword>
<dbReference type="PANTHER" id="PTHR40074:SF2">
    <property type="entry name" value="O-ACETYLTRANSFERASE WECH"/>
    <property type="match status" value="1"/>
</dbReference>
<feature type="transmembrane region" description="Helical" evidence="7">
    <location>
        <begin position="21"/>
        <end position="39"/>
    </location>
</feature>
<evidence type="ECO:0000256" key="6">
    <source>
        <dbReference type="ARBA" id="ARBA00023136"/>
    </source>
</evidence>
<gene>
    <name evidence="9" type="ORF">HMPREF9450_01236</name>
</gene>
<dbReference type="eggNOG" id="COG3274">
    <property type="taxonomic scope" value="Bacteria"/>
</dbReference>
<comment type="caution">
    <text evidence="9">The sequence shown here is derived from an EMBL/GenBank/DDBJ whole genome shotgun (WGS) entry which is preliminary data.</text>
</comment>
<dbReference type="Pfam" id="PF01757">
    <property type="entry name" value="Acyl_transf_3"/>
    <property type="match status" value="1"/>
</dbReference>
<evidence type="ECO:0000256" key="5">
    <source>
        <dbReference type="ARBA" id="ARBA00022989"/>
    </source>
</evidence>
<comment type="subcellular location">
    <subcellularLocation>
        <location evidence="1">Cell membrane</location>
        <topology evidence="1">Multi-pass membrane protein</topology>
    </subcellularLocation>
</comment>
<dbReference type="GeneID" id="92815733"/>
<evidence type="ECO:0000256" key="4">
    <source>
        <dbReference type="ARBA" id="ARBA00022692"/>
    </source>
</evidence>
<dbReference type="AlphaFoldDB" id="G5H8H6"/>